<feature type="compositionally biased region" description="Basic and acidic residues" evidence="1">
    <location>
        <begin position="137"/>
        <end position="147"/>
    </location>
</feature>
<keyword evidence="3" id="KW-1185">Reference proteome</keyword>
<keyword evidence="2" id="KW-0969">Cilium</keyword>
<keyword evidence="2" id="KW-0282">Flagellum</keyword>
<proteinExistence type="predicted"/>
<dbReference type="Proteomes" id="UP001304769">
    <property type="component" value="Unassembled WGS sequence"/>
</dbReference>
<organism evidence="2 3">
    <name type="scientific">Sinomonas terricola</name>
    <dbReference type="NCBI Taxonomy" id="3110330"/>
    <lineage>
        <taxon>Bacteria</taxon>
        <taxon>Bacillati</taxon>
        <taxon>Actinomycetota</taxon>
        <taxon>Actinomycetes</taxon>
        <taxon>Micrococcales</taxon>
        <taxon>Micrococcaceae</taxon>
        <taxon>Sinomonas</taxon>
    </lineage>
</organism>
<dbReference type="InterPro" id="IPR053716">
    <property type="entry name" value="Flag_assembly_chemotaxis_eff"/>
</dbReference>
<protein>
    <submittedName>
        <fullName evidence="2">Flagellar export protein FliJ</fullName>
    </submittedName>
</protein>
<evidence type="ECO:0000313" key="2">
    <source>
        <dbReference type="EMBL" id="MEA5457149.1"/>
    </source>
</evidence>
<sequence>MNPQFPLAGLLRLRRLEQDQAAARLGAANARLRALSAREDAARAEAERISSDVDGAAALRAVAAARASSLGMLAELHALAELADAERDEALLEFGAARARTIGLEKLEARHADAVAAADLAAEQGLLDDLGSGARPGGDRGDTGVTP</sequence>
<dbReference type="Gene3D" id="1.10.287.1700">
    <property type="match status" value="1"/>
</dbReference>
<gene>
    <name evidence="2" type="ORF">SPF06_20710</name>
</gene>
<reference evidence="2 3" key="1">
    <citation type="submission" date="2023-12" db="EMBL/GenBank/DDBJ databases">
        <title>Sinomonas terricola sp. nov, isolated from litchi orchard soil in Guangdong, PR China.</title>
        <authorList>
            <person name="Jiaxin W."/>
            <person name="Yang Z."/>
            <person name="Honghui Z."/>
        </authorList>
    </citation>
    <scope>NUCLEOTIDE SEQUENCE [LARGE SCALE GENOMIC DNA]</scope>
    <source>
        <strain evidence="2 3">JGH33</strain>
    </source>
</reference>
<keyword evidence="2" id="KW-0966">Cell projection</keyword>
<dbReference type="EMBL" id="JAYGGQ010000022">
    <property type="protein sequence ID" value="MEA5457149.1"/>
    <property type="molecule type" value="Genomic_DNA"/>
</dbReference>
<comment type="caution">
    <text evidence="2">The sequence shown here is derived from an EMBL/GenBank/DDBJ whole genome shotgun (WGS) entry which is preliminary data.</text>
</comment>
<dbReference type="RefSeq" id="WP_323281060.1">
    <property type="nucleotide sequence ID" value="NZ_JAYGGQ010000022.1"/>
</dbReference>
<evidence type="ECO:0000256" key="1">
    <source>
        <dbReference type="SAM" id="MobiDB-lite"/>
    </source>
</evidence>
<evidence type="ECO:0000313" key="3">
    <source>
        <dbReference type="Proteomes" id="UP001304769"/>
    </source>
</evidence>
<feature type="region of interest" description="Disordered" evidence="1">
    <location>
        <begin position="128"/>
        <end position="147"/>
    </location>
</feature>
<accession>A0ABU5TBT8</accession>
<name>A0ABU5TBT8_9MICC</name>